<evidence type="ECO:0000259" key="1">
    <source>
        <dbReference type="Pfam" id="PF11274"/>
    </source>
</evidence>
<dbReference type="Proteomes" id="UP000053831">
    <property type="component" value="Unassembled WGS sequence"/>
</dbReference>
<reference evidence="2 3" key="1">
    <citation type="submission" date="2015-07" db="EMBL/GenBank/DDBJ databases">
        <title>The genome of the fungus Escovopsis weberi, a specialized disease agent of ant agriculture.</title>
        <authorList>
            <person name="de Man T.J."/>
            <person name="Stajich J.E."/>
            <person name="Kubicek C.P."/>
            <person name="Chenthamara K."/>
            <person name="Atanasova L."/>
            <person name="Druzhinina I.S."/>
            <person name="Birnbaum S."/>
            <person name="Barribeau S.M."/>
            <person name="Teiling C."/>
            <person name="Suen G."/>
            <person name="Currie C."/>
            <person name="Gerardo N.M."/>
        </authorList>
    </citation>
    <scope>NUCLEOTIDE SEQUENCE [LARGE SCALE GENOMIC DNA]</scope>
</reference>
<sequence length="306" mass="33461">MPDKHQYGPYVRLWGILRSQLPPEGASAQDLTHFIAPILGEAISFVNTVPPATAPDVSSGPWKPKGCRSFAHSDAPVQLYERVVPSAELEAVARDFPVPQLQQQRGSRPRAESWVLRRSVHADAPERGTASWDEWKRYFKEGHAAAELEYTATVLRTELLASWDCAGVEVTLGKTTWAGVTLKLEQSVHRMPAPLKNRVFPVLQVTAEAGDKRIFIVVQIAVVMAGPQQGAGADESGATRGAYTSVEVFISQPELAGVEWIMGTVSDAGGLVPAWVQKMAVPGRVAKDVDMFLEWVDRERKKTNGA</sequence>
<accession>A0A0M8MRC8</accession>
<feature type="domain" description="DUF3074" evidence="1">
    <location>
        <begin position="114"/>
        <end position="296"/>
    </location>
</feature>
<dbReference type="OrthoDB" id="6423603at2759"/>
<keyword evidence="3" id="KW-1185">Reference proteome</keyword>
<name>A0A0M8MRC8_ESCWE</name>
<dbReference type="AlphaFoldDB" id="A0A0M8MRC8"/>
<organism evidence="2 3">
    <name type="scientific">Escovopsis weberi</name>
    <dbReference type="NCBI Taxonomy" id="150374"/>
    <lineage>
        <taxon>Eukaryota</taxon>
        <taxon>Fungi</taxon>
        <taxon>Dikarya</taxon>
        <taxon>Ascomycota</taxon>
        <taxon>Pezizomycotina</taxon>
        <taxon>Sordariomycetes</taxon>
        <taxon>Hypocreomycetidae</taxon>
        <taxon>Hypocreales</taxon>
        <taxon>Hypocreaceae</taxon>
        <taxon>Escovopsis</taxon>
    </lineage>
</organism>
<comment type="caution">
    <text evidence="2">The sequence shown here is derived from an EMBL/GenBank/DDBJ whole genome shotgun (WGS) entry which is preliminary data.</text>
</comment>
<dbReference type="InterPro" id="IPR024500">
    <property type="entry name" value="DUF3074"/>
</dbReference>
<dbReference type="PANTHER" id="PTHR40370:SF1">
    <property type="entry name" value="DUF3074 DOMAIN-CONTAINING PROTEIN"/>
    <property type="match status" value="1"/>
</dbReference>
<protein>
    <recommendedName>
        <fullName evidence="1">DUF3074 domain-containing protein</fullName>
    </recommendedName>
</protein>
<dbReference type="EMBL" id="LGSR01000029">
    <property type="protein sequence ID" value="KOS16828.1"/>
    <property type="molecule type" value="Genomic_DNA"/>
</dbReference>
<dbReference type="PANTHER" id="PTHR40370">
    <property type="entry name" value="EXPRESSED PROTEIN"/>
    <property type="match status" value="1"/>
</dbReference>
<proteinExistence type="predicted"/>
<dbReference type="SUPFAM" id="SSF55961">
    <property type="entry name" value="Bet v1-like"/>
    <property type="match status" value="1"/>
</dbReference>
<evidence type="ECO:0000313" key="3">
    <source>
        <dbReference type="Proteomes" id="UP000053831"/>
    </source>
</evidence>
<dbReference type="Pfam" id="PF11274">
    <property type="entry name" value="DUF3074"/>
    <property type="match status" value="1"/>
</dbReference>
<gene>
    <name evidence="2" type="ORF">ESCO_004751</name>
</gene>
<evidence type="ECO:0000313" key="2">
    <source>
        <dbReference type="EMBL" id="KOS16828.1"/>
    </source>
</evidence>
<dbReference type="Gene3D" id="3.30.530.20">
    <property type="match status" value="1"/>
</dbReference>
<dbReference type="STRING" id="150374.A0A0M8MRC8"/>
<dbReference type="InterPro" id="IPR023393">
    <property type="entry name" value="START-like_dom_sf"/>
</dbReference>